<keyword evidence="3" id="KW-1003">Cell membrane</keyword>
<dbReference type="PANTHER" id="PTHR24416:SF615">
    <property type="entry name" value="ALK TYROSINE KINASE RECEPTOR"/>
    <property type="match status" value="1"/>
</dbReference>
<dbReference type="GO" id="GO:0045664">
    <property type="term" value="P:regulation of neuron differentiation"/>
    <property type="evidence" value="ECO:0007669"/>
    <property type="project" value="TreeGrafter"/>
</dbReference>
<dbReference type="PROSITE" id="PS00107">
    <property type="entry name" value="PROTEIN_KINASE_ATP"/>
    <property type="match status" value="1"/>
</dbReference>
<evidence type="ECO:0000256" key="3">
    <source>
        <dbReference type="ARBA" id="ARBA00022475"/>
    </source>
</evidence>
<dbReference type="InterPro" id="IPR050122">
    <property type="entry name" value="RTK"/>
</dbReference>
<dbReference type="AlphaFoldDB" id="A0A3Q0RTB9"/>
<dbReference type="InterPro" id="IPR001245">
    <property type="entry name" value="Ser-Thr/Tyr_kinase_cat_dom"/>
</dbReference>
<feature type="region of interest" description="Disordered" evidence="19">
    <location>
        <begin position="614"/>
        <end position="663"/>
    </location>
</feature>
<keyword evidence="9 18" id="KW-0067">ATP-binding</keyword>
<feature type="region of interest" description="Disordered" evidence="19">
    <location>
        <begin position="341"/>
        <end position="456"/>
    </location>
</feature>
<evidence type="ECO:0000313" key="22">
    <source>
        <dbReference type="Proteomes" id="UP000261340"/>
    </source>
</evidence>
<accession>A0A3Q0RTB9</accession>
<evidence type="ECO:0000256" key="4">
    <source>
        <dbReference type="ARBA" id="ARBA00022679"/>
    </source>
</evidence>
<keyword evidence="8" id="KW-0418">Kinase</keyword>
<feature type="compositionally biased region" description="Low complexity" evidence="19">
    <location>
        <begin position="487"/>
        <end position="500"/>
    </location>
</feature>
<keyword evidence="10" id="KW-1133">Transmembrane helix</keyword>
<evidence type="ECO:0000256" key="14">
    <source>
        <dbReference type="ARBA" id="ARBA00023170"/>
    </source>
</evidence>
<dbReference type="PROSITE" id="PS00239">
    <property type="entry name" value="RECEPTOR_TYR_KIN_II"/>
    <property type="match status" value="1"/>
</dbReference>
<keyword evidence="12" id="KW-0829">Tyrosine-protein kinase</keyword>
<dbReference type="FunFam" id="1.10.510.10:FF:000113">
    <property type="entry name" value="Tyrosine-protein kinase receptor"/>
    <property type="match status" value="1"/>
</dbReference>
<dbReference type="Gene3D" id="3.30.200.20">
    <property type="entry name" value="Phosphorylase Kinase, domain 1"/>
    <property type="match status" value="1"/>
</dbReference>
<dbReference type="GO" id="GO:0043235">
    <property type="term" value="C:receptor complex"/>
    <property type="evidence" value="ECO:0007669"/>
    <property type="project" value="TreeGrafter"/>
</dbReference>
<evidence type="ECO:0000256" key="11">
    <source>
        <dbReference type="ARBA" id="ARBA00023136"/>
    </source>
</evidence>
<comment type="catalytic activity">
    <reaction evidence="16">
        <text>L-tyrosyl-[protein] + ATP = O-phospho-L-tyrosyl-[protein] + ADP + H(+)</text>
        <dbReference type="Rhea" id="RHEA:10596"/>
        <dbReference type="Rhea" id="RHEA-COMP:10136"/>
        <dbReference type="Rhea" id="RHEA-COMP:20101"/>
        <dbReference type="ChEBI" id="CHEBI:15378"/>
        <dbReference type="ChEBI" id="CHEBI:30616"/>
        <dbReference type="ChEBI" id="CHEBI:46858"/>
        <dbReference type="ChEBI" id="CHEBI:61978"/>
        <dbReference type="ChEBI" id="CHEBI:456216"/>
        <dbReference type="EC" id="2.7.10.1"/>
    </reaction>
</comment>
<keyword evidence="6" id="KW-0732">Signal</keyword>
<sequence>PVYRRKHTELQSIQLELQSPDCKLSKLRASTIMTDYNPNYCFAGKTASVNDLKEVPRRNISLTGLGHGAFGEVYEGLAVGIPGEPSPLQVAVKTLPEVCSEQDELDFLMEALIIKFNHQNIVRCIGVSLQAMPRFILLELMAGGDLKTFLRETRPRLDQPSSLTMVDLLNVARDIAKGCQYLEENQFIHDIAARNCLLTCKGPGRVAKIGDFGMARDIYRASYYRKGGRAMLPVKWMPPEAFMEGIFTSKTDTSFGVLLWEIFSLGYMPYPSRSNQEVLEFVTNGGRMDPPKNCPGPRYRIMTQSWQHQPEDRPNFSTILERIDYCLQDPDVVTMPLPVEYGPVPEEEEHAPMRPDDPSAPTVLVNPQVPDGEAPQPPPAYPTEENRRGGEHTVVTSTASEAKAQTSAQPQPYLHIHQQPHTQTTNTVTSAAPSTLTAKGPHVTTQPSSEGGHINLAFAQGHPSEKDAHAGKSSSLWNPTYGSWFLQQQQRKQQQQQQRQGGVGGAGSSSGRVPGEGQEHVGRTVAEVAGALGLQHQHKQFQHQLQQQHQLQLLHHQQQQQQQGLCRPLLPPPPPPAAQSPLLLDSAALPPVPLYRLRRFPCGTIGYGYQEQGLPVESTHGNANPPPPPQQGTSIPSSAAHQRGGSIPTSVSMGQSGMPEDSRPLLVTMGTVQNPRLPRMEGHNATVL</sequence>
<evidence type="ECO:0000256" key="18">
    <source>
        <dbReference type="PROSITE-ProRule" id="PRU10141"/>
    </source>
</evidence>
<dbReference type="GO" id="GO:0004714">
    <property type="term" value="F:transmembrane receptor protein tyrosine kinase activity"/>
    <property type="evidence" value="ECO:0007669"/>
    <property type="project" value="UniProtKB-EC"/>
</dbReference>
<proteinExistence type="predicted"/>
<dbReference type="Proteomes" id="UP000261340">
    <property type="component" value="Unplaced"/>
</dbReference>
<reference evidence="21" key="2">
    <citation type="submission" date="2025-09" db="UniProtKB">
        <authorList>
            <consortium name="Ensembl"/>
        </authorList>
    </citation>
    <scope>IDENTIFICATION</scope>
</reference>
<keyword evidence="15" id="KW-0325">Glycoprotein</keyword>
<keyword evidence="14" id="KW-0675">Receptor</keyword>
<comment type="subunit">
    <text evidence="17">Homodimer; homodimerizes upon binding to alkal ligands (alkal1, alkal2a or alkal2b).</text>
</comment>
<dbReference type="InterPro" id="IPR002011">
    <property type="entry name" value="Tyr_kinase_rcpt_2_CS"/>
</dbReference>
<dbReference type="Pfam" id="PF07714">
    <property type="entry name" value="PK_Tyr_Ser-Thr"/>
    <property type="match status" value="1"/>
</dbReference>
<evidence type="ECO:0000256" key="1">
    <source>
        <dbReference type="ARBA" id="ARBA00004251"/>
    </source>
</evidence>
<feature type="compositionally biased region" description="Polar residues" evidence="19">
    <location>
        <begin position="419"/>
        <end position="449"/>
    </location>
</feature>
<evidence type="ECO:0000313" key="21">
    <source>
        <dbReference type="Ensembl" id="ENSACIP00000013682.1"/>
    </source>
</evidence>
<keyword evidence="11" id="KW-0472">Membrane</keyword>
<dbReference type="Gene3D" id="1.10.510.10">
    <property type="entry name" value="Transferase(Phosphotransferase) domain 1"/>
    <property type="match status" value="1"/>
</dbReference>
<dbReference type="EC" id="2.7.10.1" evidence="2"/>
<evidence type="ECO:0000256" key="7">
    <source>
        <dbReference type="ARBA" id="ARBA00022741"/>
    </source>
</evidence>
<dbReference type="GO" id="GO:0007169">
    <property type="term" value="P:cell surface receptor protein tyrosine kinase signaling pathway"/>
    <property type="evidence" value="ECO:0007669"/>
    <property type="project" value="InterPro"/>
</dbReference>
<dbReference type="PANTHER" id="PTHR24416">
    <property type="entry name" value="TYROSINE-PROTEIN KINASE RECEPTOR"/>
    <property type="match status" value="1"/>
</dbReference>
<feature type="compositionally biased region" description="Low complexity" evidence="19">
    <location>
        <begin position="552"/>
        <end position="568"/>
    </location>
</feature>
<reference evidence="21" key="1">
    <citation type="submission" date="2025-08" db="UniProtKB">
        <authorList>
            <consortium name="Ensembl"/>
        </authorList>
    </citation>
    <scope>IDENTIFICATION</scope>
</reference>
<feature type="region of interest" description="Disordered" evidence="19">
    <location>
        <begin position="552"/>
        <end position="580"/>
    </location>
</feature>
<evidence type="ECO:0000256" key="9">
    <source>
        <dbReference type="ARBA" id="ARBA00022840"/>
    </source>
</evidence>
<feature type="compositionally biased region" description="Pro residues" evidence="19">
    <location>
        <begin position="569"/>
        <end position="578"/>
    </location>
</feature>
<feature type="domain" description="Protein kinase" evidence="20">
    <location>
        <begin position="59"/>
        <end position="332"/>
    </location>
</feature>
<feature type="binding site" evidence="18">
    <location>
        <position position="93"/>
    </location>
    <ligand>
        <name>ATP</name>
        <dbReference type="ChEBI" id="CHEBI:30616"/>
    </ligand>
</feature>
<evidence type="ECO:0000256" key="8">
    <source>
        <dbReference type="ARBA" id="ARBA00022777"/>
    </source>
</evidence>
<keyword evidence="7 18" id="KW-0547">Nucleotide-binding</keyword>
<evidence type="ECO:0000256" key="13">
    <source>
        <dbReference type="ARBA" id="ARBA00023157"/>
    </source>
</evidence>
<dbReference type="FunFam" id="3.30.200.20:FF:000117">
    <property type="entry name" value="Tyrosine-protein kinase receptor"/>
    <property type="match status" value="1"/>
</dbReference>
<dbReference type="CDD" id="cd05036">
    <property type="entry name" value="PTKc_ALK_LTK"/>
    <property type="match status" value="1"/>
</dbReference>
<keyword evidence="5" id="KW-0812">Transmembrane</keyword>
<dbReference type="GO" id="GO:0005886">
    <property type="term" value="C:plasma membrane"/>
    <property type="evidence" value="ECO:0007669"/>
    <property type="project" value="UniProtKB-SubCell"/>
</dbReference>
<dbReference type="InterPro" id="IPR011009">
    <property type="entry name" value="Kinase-like_dom_sf"/>
</dbReference>
<evidence type="ECO:0000256" key="6">
    <source>
        <dbReference type="ARBA" id="ARBA00022729"/>
    </source>
</evidence>
<dbReference type="GO" id="GO:0005524">
    <property type="term" value="F:ATP binding"/>
    <property type="evidence" value="ECO:0007669"/>
    <property type="project" value="UniProtKB-UniRule"/>
</dbReference>
<organism evidence="21 22">
    <name type="scientific">Amphilophus citrinellus</name>
    <name type="common">Midas cichlid</name>
    <name type="synonym">Cichlasoma citrinellum</name>
    <dbReference type="NCBI Taxonomy" id="61819"/>
    <lineage>
        <taxon>Eukaryota</taxon>
        <taxon>Metazoa</taxon>
        <taxon>Chordata</taxon>
        <taxon>Craniata</taxon>
        <taxon>Vertebrata</taxon>
        <taxon>Euteleostomi</taxon>
        <taxon>Actinopterygii</taxon>
        <taxon>Neopterygii</taxon>
        <taxon>Teleostei</taxon>
        <taxon>Neoteleostei</taxon>
        <taxon>Acanthomorphata</taxon>
        <taxon>Ovalentaria</taxon>
        <taxon>Cichlomorphae</taxon>
        <taxon>Cichliformes</taxon>
        <taxon>Cichlidae</taxon>
        <taxon>New World cichlids</taxon>
        <taxon>Cichlasomatinae</taxon>
        <taxon>Heroini</taxon>
        <taxon>Amphilophus</taxon>
    </lineage>
</organism>
<evidence type="ECO:0000256" key="19">
    <source>
        <dbReference type="SAM" id="MobiDB-lite"/>
    </source>
</evidence>
<evidence type="ECO:0000256" key="10">
    <source>
        <dbReference type="ARBA" id="ARBA00022989"/>
    </source>
</evidence>
<evidence type="ECO:0000259" key="20">
    <source>
        <dbReference type="PROSITE" id="PS50011"/>
    </source>
</evidence>
<evidence type="ECO:0000256" key="16">
    <source>
        <dbReference type="ARBA" id="ARBA00051243"/>
    </source>
</evidence>
<feature type="compositionally biased region" description="Polar residues" evidence="19">
    <location>
        <begin position="394"/>
        <end position="410"/>
    </location>
</feature>
<comment type="subcellular location">
    <subcellularLocation>
        <location evidence="1">Cell membrane</location>
        <topology evidence="1">Single-pass type I membrane protein</topology>
    </subcellularLocation>
</comment>
<dbReference type="STRING" id="61819.ENSACIP00000013682"/>
<keyword evidence="22" id="KW-1185">Reference proteome</keyword>
<evidence type="ECO:0000256" key="17">
    <source>
        <dbReference type="ARBA" id="ARBA00063150"/>
    </source>
</evidence>
<evidence type="ECO:0000256" key="12">
    <source>
        <dbReference type="ARBA" id="ARBA00023137"/>
    </source>
</evidence>
<dbReference type="PROSITE" id="PS50011">
    <property type="entry name" value="PROTEIN_KINASE_DOM"/>
    <property type="match status" value="1"/>
</dbReference>
<evidence type="ECO:0000256" key="2">
    <source>
        <dbReference type="ARBA" id="ARBA00011902"/>
    </source>
</evidence>
<dbReference type="GeneTree" id="ENSGT00940000159280"/>
<dbReference type="OMA" id="PRYRIMT"/>
<dbReference type="GO" id="GO:0042127">
    <property type="term" value="P:regulation of cell population proliferation"/>
    <property type="evidence" value="ECO:0007669"/>
    <property type="project" value="TreeGrafter"/>
</dbReference>
<feature type="region of interest" description="Disordered" evidence="19">
    <location>
        <begin position="487"/>
        <end position="518"/>
    </location>
</feature>
<keyword evidence="4" id="KW-0808">Transferase</keyword>
<keyword evidence="13" id="KW-1015">Disulfide bond</keyword>
<protein>
    <recommendedName>
        <fullName evidence="2">receptor protein-tyrosine kinase</fullName>
        <ecNumber evidence="2">2.7.10.1</ecNumber>
    </recommendedName>
</protein>
<dbReference type="Ensembl" id="ENSACIT00000014052.1">
    <property type="protein sequence ID" value="ENSACIP00000013682.1"/>
    <property type="gene ID" value="ENSACIG00000010621.1"/>
</dbReference>
<dbReference type="InterPro" id="IPR017441">
    <property type="entry name" value="Protein_kinase_ATP_BS"/>
</dbReference>
<evidence type="ECO:0000256" key="15">
    <source>
        <dbReference type="ARBA" id="ARBA00023180"/>
    </source>
</evidence>
<evidence type="ECO:0000256" key="5">
    <source>
        <dbReference type="ARBA" id="ARBA00022692"/>
    </source>
</evidence>
<name>A0A3Q0RTB9_AMPCI</name>
<dbReference type="InterPro" id="IPR000719">
    <property type="entry name" value="Prot_kinase_dom"/>
</dbReference>
<dbReference type="SUPFAM" id="SSF56112">
    <property type="entry name" value="Protein kinase-like (PK-like)"/>
    <property type="match status" value="1"/>
</dbReference>
<dbReference type="PRINTS" id="PR00109">
    <property type="entry name" value="TYRKINASE"/>
</dbReference>